<organism evidence="3 4">
    <name type="scientific">Drechslerella dactyloides</name>
    <name type="common">Nematode-trapping fungus</name>
    <name type="synonym">Arthrobotrys dactyloides</name>
    <dbReference type="NCBI Taxonomy" id="74499"/>
    <lineage>
        <taxon>Eukaryota</taxon>
        <taxon>Fungi</taxon>
        <taxon>Dikarya</taxon>
        <taxon>Ascomycota</taxon>
        <taxon>Pezizomycotina</taxon>
        <taxon>Orbiliomycetes</taxon>
        <taxon>Orbiliales</taxon>
        <taxon>Orbiliaceae</taxon>
        <taxon>Drechslerella</taxon>
    </lineage>
</organism>
<dbReference type="AlphaFoldDB" id="A0AAD6IPL3"/>
<comment type="caution">
    <text evidence="3">The sequence shown here is derived from an EMBL/GenBank/DDBJ whole genome shotgun (WGS) entry which is preliminary data.</text>
</comment>
<feature type="signal peptide" evidence="2">
    <location>
        <begin position="1"/>
        <end position="24"/>
    </location>
</feature>
<evidence type="ECO:0000313" key="4">
    <source>
        <dbReference type="Proteomes" id="UP001221413"/>
    </source>
</evidence>
<evidence type="ECO:0000313" key="3">
    <source>
        <dbReference type="EMBL" id="KAJ6255906.1"/>
    </source>
</evidence>
<evidence type="ECO:0000256" key="1">
    <source>
        <dbReference type="SAM" id="MobiDB-lite"/>
    </source>
</evidence>
<keyword evidence="2" id="KW-0732">Signal</keyword>
<feature type="compositionally biased region" description="Polar residues" evidence="1">
    <location>
        <begin position="119"/>
        <end position="134"/>
    </location>
</feature>
<proteinExistence type="predicted"/>
<feature type="chain" id="PRO_5041914092" description="Secreted protein" evidence="2">
    <location>
        <begin position="25"/>
        <end position="162"/>
    </location>
</feature>
<reference evidence="3" key="1">
    <citation type="submission" date="2023-01" db="EMBL/GenBank/DDBJ databases">
        <title>The chitinases involved in constricting ring structure development in the nematode-trapping fungus Drechslerella dactyloides.</title>
        <authorList>
            <person name="Wang R."/>
            <person name="Zhang L."/>
            <person name="Tang P."/>
            <person name="Li S."/>
            <person name="Liang L."/>
        </authorList>
    </citation>
    <scope>NUCLEOTIDE SEQUENCE</scope>
    <source>
        <strain evidence="3">YMF1.00031</strain>
    </source>
</reference>
<gene>
    <name evidence="3" type="ORF">Dda_9365</name>
</gene>
<keyword evidence="4" id="KW-1185">Reference proteome</keyword>
<dbReference type="EMBL" id="JAQGDS010000017">
    <property type="protein sequence ID" value="KAJ6255906.1"/>
    <property type="molecule type" value="Genomic_DNA"/>
</dbReference>
<dbReference type="Proteomes" id="UP001221413">
    <property type="component" value="Unassembled WGS sequence"/>
</dbReference>
<evidence type="ECO:0000256" key="2">
    <source>
        <dbReference type="SAM" id="SignalP"/>
    </source>
</evidence>
<accession>A0AAD6IPL3</accession>
<protein>
    <recommendedName>
        <fullName evidence="5">Secreted protein</fullName>
    </recommendedName>
</protein>
<evidence type="ECO:0008006" key="5">
    <source>
        <dbReference type="Google" id="ProtNLM"/>
    </source>
</evidence>
<feature type="region of interest" description="Disordered" evidence="1">
    <location>
        <begin position="113"/>
        <end position="149"/>
    </location>
</feature>
<name>A0AAD6IPL3_DREDA</name>
<sequence>MRNTLLIFRAVAALLLGTCGFVAAAGYDGVTLDLDGSLNCPMGATQTAYCAGDSNSTDFIIYCHNSAGKLSACSIDLFGVQPEGIKNGATCYEPSKTSGSAVCVYDGKEYDTKPRGPGASNNPIPSPVSGSTQGDPDPAAESLSPNDPAVYILQGIRQHDSD</sequence>